<feature type="compositionally biased region" description="Low complexity" evidence="1">
    <location>
        <begin position="398"/>
        <end position="410"/>
    </location>
</feature>
<accession>A0A4P2PXL2</accession>
<feature type="region of interest" description="Disordered" evidence="1">
    <location>
        <begin position="118"/>
        <end position="338"/>
    </location>
</feature>
<evidence type="ECO:0008006" key="4">
    <source>
        <dbReference type="Google" id="ProtNLM"/>
    </source>
</evidence>
<proteinExistence type="predicted"/>
<dbReference type="Proteomes" id="UP000295781">
    <property type="component" value="Chromosome"/>
</dbReference>
<organism evidence="2 3">
    <name type="scientific">Sorangium cellulosum</name>
    <name type="common">Polyangium cellulosum</name>
    <dbReference type="NCBI Taxonomy" id="56"/>
    <lineage>
        <taxon>Bacteria</taxon>
        <taxon>Pseudomonadati</taxon>
        <taxon>Myxococcota</taxon>
        <taxon>Polyangia</taxon>
        <taxon>Polyangiales</taxon>
        <taxon>Polyangiaceae</taxon>
        <taxon>Sorangium</taxon>
    </lineage>
</organism>
<evidence type="ECO:0000313" key="3">
    <source>
        <dbReference type="Proteomes" id="UP000295781"/>
    </source>
</evidence>
<sequence length="488" mass="52993">MPVIDCLWPEHLPTVLSRQDALILLEHLIPPFRLICELLYGSGLRLLEALSIRVKASASIDGKSWCAAGKGSTTGRPCSQLGRATNCRPSSTLWRDGTRGNLRLATARSTCPTLCDRKCQEQPRASPGSISSRLSPLHRSSDWSTGPLPPARFGGAKGGARCRTHGGAHQARDMPYPRPHLRDLPPRDGHRHPDDSEIARPQGCADLDELRPHRRPWPSRPDRPSRPLIAASAWSALNSDPTPSCRRHASWKDSVSGGCPTLSRKPAHDRAVSTPDEGASGPSMPYASEAKKCPCNGSADQRRGYSDCRSFPGSPPRGTAPEAAAKRAPPMSQVERRADSRRLVGYRARSLMGVRSRSVMARWGSPLRRPPAAPWWSSKIATRIPAILRAPRRGGVRGVPVAGSRSALPRAPRRRVRSARCPGRLNAPPARPSPGSASASAPSSPPISCPRPARWTSSRSWPKRASRARPRGARRPPSRASGRWYPTA</sequence>
<evidence type="ECO:0000256" key="1">
    <source>
        <dbReference type="SAM" id="MobiDB-lite"/>
    </source>
</evidence>
<reference evidence="2 3" key="1">
    <citation type="submission" date="2015-09" db="EMBL/GenBank/DDBJ databases">
        <title>Sorangium comparison.</title>
        <authorList>
            <person name="Zaburannyi N."/>
            <person name="Bunk B."/>
            <person name="Overmann J."/>
            <person name="Mueller R."/>
        </authorList>
    </citation>
    <scope>NUCLEOTIDE SEQUENCE [LARGE SCALE GENOMIC DNA]</scope>
    <source>
        <strain evidence="2 3">So ceGT47</strain>
    </source>
</reference>
<feature type="compositionally biased region" description="Low complexity" evidence="1">
    <location>
        <begin position="478"/>
        <end position="488"/>
    </location>
</feature>
<feature type="region of interest" description="Disordered" evidence="1">
    <location>
        <begin position="394"/>
        <end position="488"/>
    </location>
</feature>
<feature type="compositionally biased region" description="Basic and acidic residues" evidence="1">
    <location>
        <begin position="180"/>
        <end position="198"/>
    </location>
</feature>
<feature type="compositionally biased region" description="Basic residues" evidence="1">
    <location>
        <begin position="461"/>
        <end position="477"/>
    </location>
</feature>
<feature type="compositionally biased region" description="Low complexity" evidence="1">
    <location>
        <begin position="419"/>
        <end position="442"/>
    </location>
</feature>
<evidence type="ECO:0000313" key="2">
    <source>
        <dbReference type="EMBL" id="AUX21233.1"/>
    </source>
</evidence>
<protein>
    <recommendedName>
        <fullName evidence="4">Tyr recombinase domain-containing protein</fullName>
    </recommendedName>
</protein>
<dbReference type="EMBL" id="CP012670">
    <property type="protein sequence ID" value="AUX21233.1"/>
    <property type="molecule type" value="Genomic_DNA"/>
</dbReference>
<name>A0A4P2PXL2_SORCE</name>
<gene>
    <name evidence="2" type="ORF">SOCEGT47_017130</name>
</gene>
<dbReference type="AlphaFoldDB" id="A0A4P2PXL2"/>